<organism evidence="2 3">
    <name type="scientific">Agaricus bisporus var. burnettii (strain JB137-S8 / ATCC MYA-4627 / FGSC 10392)</name>
    <name type="common">White button mushroom</name>
    <dbReference type="NCBI Taxonomy" id="597362"/>
    <lineage>
        <taxon>Eukaryota</taxon>
        <taxon>Fungi</taxon>
        <taxon>Dikarya</taxon>
        <taxon>Basidiomycota</taxon>
        <taxon>Agaricomycotina</taxon>
        <taxon>Agaricomycetes</taxon>
        <taxon>Agaricomycetidae</taxon>
        <taxon>Agaricales</taxon>
        <taxon>Agaricineae</taxon>
        <taxon>Agaricaceae</taxon>
        <taxon>Agaricus</taxon>
    </lineage>
</organism>
<dbReference type="Proteomes" id="UP000008493">
    <property type="component" value="Unassembled WGS sequence"/>
</dbReference>
<accession>K5XVI8</accession>
<keyword evidence="1" id="KW-0732">Signal</keyword>
<sequence length="167" mass="17367">MKFTTITPILSTILLSLSVTGTPVTMNTNTNIKVKGARDSSDNCIIPPDLKSDPTLVPEFGVKAGQNPTGTGDCDGILDEKTGKPIKIPCSCPPDRDTFIRALEDNVALGYVVNNPGVAISFPTDGSNASKAARIYASIVTLQNLNGLGVGCPDSSTTLSAQWAAIS</sequence>
<keyword evidence="3" id="KW-1185">Reference proteome</keyword>
<dbReference type="InParanoid" id="K5XVI8"/>
<name>K5XVI8_AGABU</name>
<protein>
    <submittedName>
        <fullName evidence="2">Uncharacterized protein</fullName>
    </submittedName>
</protein>
<dbReference type="HOGENOM" id="CLU_1602219_0_0_1"/>
<evidence type="ECO:0000256" key="1">
    <source>
        <dbReference type="SAM" id="SignalP"/>
    </source>
</evidence>
<reference evidence="3" key="1">
    <citation type="journal article" date="2012" name="Proc. Natl. Acad. Sci. U.S.A.">
        <title>Genome sequence of the button mushroom Agaricus bisporus reveals mechanisms governing adaptation to a humic-rich ecological niche.</title>
        <authorList>
            <person name="Morin E."/>
            <person name="Kohler A."/>
            <person name="Baker A.R."/>
            <person name="Foulongne-Oriol M."/>
            <person name="Lombard V."/>
            <person name="Nagy L.G."/>
            <person name="Ohm R.A."/>
            <person name="Patyshakuliyeva A."/>
            <person name="Brun A."/>
            <person name="Aerts A.L."/>
            <person name="Bailey A.M."/>
            <person name="Billette C."/>
            <person name="Coutinho P.M."/>
            <person name="Deakin G."/>
            <person name="Doddapaneni H."/>
            <person name="Floudas D."/>
            <person name="Grimwood J."/>
            <person name="Hilden K."/>
            <person name="Kuees U."/>
            <person name="LaButti K.M."/>
            <person name="Lapidus A."/>
            <person name="Lindquist E.A."/>
            <person name="Lucas S.M."/>
            <person name="Murat C."/>
            <person name="Riley R.W."/>
            <person name="Salamov A.A."/>
            <person name="Schmutz J."/>
            <person name="Subramanian V."/>
            <person name="Woesten H.A.B."/>
            <person name="Xu J."/>
            <person name="Eastwood D.C."/>
            <person name="Foster G.D."/>
            <person name="Sonnenberg A.S."/>
            <person name="Cullen D."/>
            <person name="de Vries R.P."/>
            <person name="Lundell T."/>
            <person name="Hibbett D.S."/>
            <person name="Henrissat B."/>
            <person name="Burton K.S."/>
            <person name="Kerrigan R.W."/>
            <person name="Challen M.P."/>
            <person name="Grigoriev I.V."/>
            <person name="Martin F."/>
        </authorList>
    </citation>
    <scope>NUCLEOTIDE SEQUENCE [LARGE SCALE GENOMIC DNA]</scope>
    <source>
        <strain evidence="3">JB137-S8 / ATCC MYA-4627 / FGSC 10392</strain>
    </source>
</reference>
<dbReference type="RefSeq" id="XP_007329918.1">
    <property type="nucleotide sequence ID" value="XM_007329856.1"/>
</dbReference>
<dbReference type="KEGG" id="abp:AGABI1DRAFT128332"/>
<dbReference type="EMBL" id="JH971390">
    <property type="protein sequence ID" value="EKM79170.1"/>
    <property type="molecule type" value="Genomic_DNA"/>
</dbReference>
<feature type="chain" id="PRO_5003890589" evidence="1">
    <location>
        <begin position="22"/>
        <end position="167"/>
    </location>
</feature>
<evidence type="ECO:0000313" key="2">
    <source>
        <dbReference type="EMBL" id="EKM79170.1"/>
    </source>
</evidence>
<dbReference type="OrthoDB" id="2140240at2759"/>
<dbReference type="OMA" id="DNCIIPP"/>
<feature type="signal peptide" evidence="1">
    <location>
        <begin position="1"/>
        <end position="21"/>
    </location>
</feature>
<proteinExistence type="predicted"/>
<dbReference type="GeneID" id="18826807"/>
<dbReference type="AlphaFoldDB" id="K5XVI8"/>
<evidence type="ECO:0000313" key="3">
    <source>
        <dbReference type="Proteomes" id="UP000008493"/>
    </source>
</evidence>
<dbReference type="eggNOG" id="ENOG502SHHY">
    <property type="taxonomic scope" value="Eukaryota"/>
</dbReference>
<gene>
    <name evidence="2" type="ORF">AGABI1DRAFT_128332</name>
</gene>